<comment type="caution">
    <text evidence="2">The sequence shown here is derived from an EMBL/GenBank/DDBJ whole genome shotgun (WGS) entry which is preliminary data.</text>
</comment>
<feature type="coiled-coil region" evidence="1">
    <location>
        <begin position="1084"/>
        <end position="1111"/>
    </location>
</feature>
<evidence type="ECO:0000256" key="1">
    <source>
        <dbReference type="SAM" id="Coils"/>
    </source>
</evidence>
<dbReference type="RefSeq" id="WP_122282581.1">
    <property type="nucleotide sequence ID" value="NZ_RBRQ01000057.1"/>
</dbReference>
<protein>
    <submittedName>
        <fullName evidence="2">Uncharacterized protein</fullName>
    </submittedName>
</protein>
<evidence type="ECO:0000313" key="3">
    <source>
        <dbReference type="Proteomes" id="UP000276615"/>
    </source>
</evidence>
<reference evidence="2 3" key="1">
    <citation type="submission" date="2018-08" db="EMBL/GenBank/DDBJ databases">
        <title>Recombination of ecologically and evolutionarily significant loci maintains genetic cohesion in the Pseudomonas syringae species complex.</title>
        <authorList>
            <person name="Dillon M."/>
            <person name="Thakur S."/>
            <person name="Almeida R.N.D."/>
            <person name="Weir B.S."/>
            <person name="Guttman D.S."/>
        </authorList>
    </citation>
    <scope>NUCLEOTIDE SEQUENCE [LARGE SCALE GENOMIC DNA]</scope>
    <source>
        <strain evidence="2 3">ICMP 8670</strain>
    </source>
</reference>
<organism evidence="2 3">
    <name type="scientific">Pseudomonas syringae pv. primulae</name>
    <dbReference type="NCBI Taxonomy" id="251707"/>
    <lineage>
        <taxon>Bacteria</taxon>
        <taxon>Pseudomonadati</taxon>
        <taxon>Pseudomonadota</taxon>
        <taxon>Gammaproteobacteria</taxon>
        <taxon>Pseudomonadales</taxon>
        <taxon>Pseudomonadaceae</taxon>
        <taxon>Pseudomonas</taxon>
    </lineage>
</organism>
<feature type="coiled-coil region" evidence="1">
    <location>
        <begin position="386"/>
        <end position="413"/>
    </location>
</feature>
<evidence type="ECO:0000313" key="2">
    <source>
        <dbReference type="EMBL" id="RMR13998.1"/>
    </source>
</evidence>
<keyword evidence="1" id="KW-0175">Coiled coil</keyword>
<sequence length="1437" mass="160416">MRISRIYVDHFGAPTGWYEQTTFDFCDPDTNAPGDACVNLENGGGKTSLLSYIFSCFDPRQDRWLQYLQSKTHSFRDYFARDGRPSFLIIEAIMPAKTVGGAEYPLIIGQSVVVKEHADRASEVDRRFFTFEANSGLRWEDLPVPDISIAPVKTMPEFLGWVQQSSRLSGGDFYVTHRQDEWMSHLEDRRMIDLELLKMQVAFNSREGGSSEGFLSFNTESDLVSKLLNLSMSKDQTAELRNMVGQAVDNLKSKPRLEEKLRQFGHLQQVMGPFSGTALQLLGATEALKNIEQQAVNVTAAMRSRLVVTETEVRNSSESIEDLEKLATKLLQDGSTAHFDYVAITGLTLKRDEEAASQDLTQITMESKHGDLHLKGLRAGLALREIDAITASLRDLEVKKEAITQELKPLEEECSRNGSLLRYKLEQEIGRLSETIRQLVLKRDAAQVHITEIDQVFKELNKTSGDLNKQQGVLKGKIDAAQKVYDGLISGQLLLPTDIDVGAALDRFTDNIEEQKALLKELKASRSEMTAALNELREASLQANQTLSSAINGQDPLKKYLSEHELAIEKLQMNPLLIDMVQGACDPRSLVLVGDVQKLIEQTRSEISKKAIRLDQLERERESIVQTGLSGKNTDVEQVVEALSRAGVRSARATNTYVADLRHDAEEARALVLSDPGRYLGVNVASVEWERALSLLPEFNLELSAPVTLAIASLTSTSADSERVVLRPINDSAFNHEAAQVALATFEASIAQVSSERDEFVARDNLAQAVLSELRAFQVGYSHQQVISAEDELDRFKEQAALTAELIDNISAQIADVEQSIAAITPQVEQLPVAISALDGGKKQLLSYLDNWQGPALEAQASLREILSKLSQIDHQIRDLDVTKTEKNAEVSELSKQESNLKPDLVFLRTEHDQIGRYDPEFETSADSQVHSLESLRSRYAEAMALLSVQEKERLGLIGHLVNTKRQYLEKAEKNYRQEYSDVDGEIVKTLMQLDLESEISNQLAKLTELAKNRQEKQSIHSDAKAAIKEYWREREQIEPSDEMLVLSNDDLRIAACNRLDFYKEKKAERETALEQIGIQKVKAVKQRQSLTDLRSNLKNLEATFDRKNLAAQDVELSDDIGEIVTDIIRKLRAREGEVSQLRAAASKAYQAVIRIAGTSEFRAAEGQIAEMFASEDLDRACADNEHITDMIADRVSALQGTLDGMVPDFERCVTEIYNQVASATSLLKHAMSITMPIGTPYVSGRSILKMSSNLHGMSTDQRKSEIAQYLNRLIETTLIPETGSEIITQCLLLFTPRQTFGLQILKMEQNTEFQYQPVNNMKKSGGQGTVIAMFLYMLVSHLRVDTAAKAMRGGGGPLLLDNPFANVQTRALIDAQRILAQSLKIQLICLTANADPNIIEGFRRVLRLRKAGMQKSSHRTHIEMVKATFVDEVAEA</sequence>
<dbReference type="Proteomes" id="UP000276615">
    <property type="component" value="Unassembled WGS sequence"/>
</dbReference>
<gene>
    <name evidence="2" type="ORF">ALP92_03519</name>
</gene>
<feature type="coiled-coil region" evidence="1">
    <location>
        <begin position="505"/>
        <end position="542"/>
    </location>
</feature>
<accession>A0A3M4SGF7</accession>
<dbReference type="EMBL" id="RBRQ01000057">
    <property type="protein sequence ID" value="RMR13998.1"/>
    <property type="molecule type" value="Genomic_DNA"/>
</dbReference>
<proteinExistence type="predicted"/>
<name>A0A3M4SGF7_9PSED</name>